<evidence type="ECO:0000256" key="9">
    <source>
        <dbReference type="PROSITE-ProRule" id="PRU10134"/>
    </source>
</evidence>
<dbReference type="PROSITE" id="PS01266">
    <property type="entry name" value="ADENYLOSUCCIN_SYN_1"/>
    <property type="match status" value="1"/>
</dbReference>
<keyword evidence="4 8" id="KW-0547">Nucleotide-binding</keyword>
<dbReference type="PROSITE" id="PS00513">
    <property type="entry name" value="ADENYLOSUCCIN_SYN_2"/>
    <property type="match status" value="1"/>
</dbReference>
<proteinExistence type="inferred from homology"/>
<comment type="similarity">
    <text evidence="8 10">Belongs to the adenylosuccinate synthetase family.</text>
</comment>
<dbReference type="InterPro" id="IPR042110">
    <property type="entry name" value="Adenylosuccinate_synth_dom2"/>
</dbReference>
<evidence type="ECO:0000256" key="5">
    <source>
        <dbReference type="ARBA" id="ARBA00022755"/>
    </source>
</evidence>
<dbReference type="Pfam" id="PF00709">
    <property type="entry name" value="Adenylsucc_synt"/>
    <property type="match status" value="1"/>
</dbReference>
<keyword evidence="8" id="KW-0963">Cytoplasm</keyword>
<dbReference type="PANTHER" id="PTHR11846">
    <property type="entry name" value="ADENYLOSUCCINATE SYNTHETASE"/>
    <property type="match status" value="1"/>
</dbReference>
<evidence type="ECO:0000256" key="1">
    <source>
        <dbReference type="ARBA" id="ARBA00011738"/>
    </source>
</evidence>
<dbReference type="RefSeq" id="WP_186888881.1">
    <property type="nucleotide sequence ID" value="NZ_JACONZ010000005.1"/>
</dbReference>
<feature type="binding site" description="in other chain" evidence="8">
    <location>
        <position position="239"/>
    </location>
    <ligand>
        <name>IMP</name>
        <dbReference type="ChEBI" id="CHEBI:58053"/>
        <note>ligand shared between dimeric partners</note>
    </ligand>
</feature>
<dbReference type="GO" id="GO:0000287">
    <property type="term" value="F:magnesium ion binding"/>
    <property type="evidence" value="ECO:0007669"/>
    <property type="project" value="UniProtKB-UniRule"/>
</dbReference>
<dbReference type="FunFam" id="1.10.300.10:FF:000001">
    <property type="entry name" value="Adenylosuccinate synthetase"/>
    <property type="match status" value="1"/>
</dbReference>
<dbReference type="SMART" id="SM00788">
    <property type="entry name" value="Adenylsucc_synt"/>
    <property type="match status" value="1"/>
</dbReference>
<dbReference type="GO" id="GO:0004019">
    <property type="term" value="F:adenylosuccinate synthase activity"/>
    <property type="evidence" value="ECO:0007669"/>
    <property type="project" value="UniProtKB-UniRule"/>
</dbReference>
<sequence>MPSKVVVGVQWGDEGKGKIIDILAQEAQVVVRAQGGNNAGHTVEQGSEVYKLRTVPSGILYPDTLCLVGSGVVVNPGSLLAEMDGLEARGVSCKNLKIDPRAHVIMPWHPLIDGLAEDARDAEHRIGTTRNGIGPCYMDKAERSGIRMWDLVHEEVFRKKARFAGEEKNRLITRLYGAEPMDLDKIIDEYVAYGKRLADHVEDVSLLVYNSYNEGKKILFEGAQGTLLDLDMGTYPFVTSSHPVAGGFAIGAGVGPRMIDEVIGVAKAYTTRVGEGPFPTELFDDVGQLIRDKGHEYGTVTGRPRRTGWFDAVILRYAVRVNGLTQLAVNKLDTLAGVGDLKVCTAYRLPDGTLLREYPECLEVLADCEPVYETIPGFTEDISGCRNFDELPASCRSYIAELERLCGCRITMVGVGPGRDQNLVRE</sequence>
<dbReference type="PANTHER" id="PTHR11846:SF0">
    <property type="entry name" value="ADENYLOSUCCINATE SYNTHETASE"/>
    <property type="match status" value="1"/>
</dbReference>
<feature type="binding site" evidence="8">
    <location>
        <begin position="40"/>
        <end position="42"/>
    </location>
    <ligand>
        <name>GTP</name>
        <dbReference type="ChEBI" id="CHEBI:37565"/>
    </ligand>
</feature>
<feature type="binding site" evidence="8">
    <location>
        <position position="40"/>
    </location>
    <ligand>
        <name>Mg(2+)</name>
        <dbReference type="ChEBI" id="CHEBI:18420"/>
    </ligand>
</feature>
<evidence type="ECO:0000256" key="4">
    <source>
        <dbReference type="ARBA" id="ARBA00022741"/>
    </source>
</evidence>
<dbReference type="Gene3D" id="3.90.170.10">
    <property type="entry name" value="Adenylosuccinate Synthetase, subunit A, domain 3"/>
    <property type="match status" value="1"/>
</dbReference>
<dbReference type="EMBL" id="JACONZ010000005">
    <property type="protein sequence ID" value="MBC5582524.1"/>
    <property type="molecule type" value="Genomic_DNA"/>
</dbReference>
<feature type="binding site" evidence="8">
    <location>
        <position position="143"/>
    </location>
    <ligand>
        <name>IMP</name>
        <dbReference type="ChEBI" id="CHEBI:58053"/>
        <note>ligand shared between dimeric partners</note>
    </ligand>
</feature>
<dbReference type="AlphaFoldDB" id="A0A923L285"/>
<feature type="active site" description="Proton donor" evidence="8">
    <location>
        <position position="41"/>
    </location>
</feature>
<feature type="active site" description="Proton acceptor" evidence="8">
    <location>
        <position position="13"/>
    </location>
</feature>
<evidence type="ECO:0000256" key="7">
    <source>
        <dbReference type="ARBA" id="ARBA00023134"/>
    </source>
</evidence>
<accession>A0A923L285</accession>
<keyword evidence="3 8" id="KW-0479">Metal-binding</keyword>
<dbReference type="GO" id="GO:0046040">
    <property type="term" value="P:IMP metabolic process"/>
    <property type="evidence" value="ECO:0007669"/>
    <property type="project" value="TreeGrafter"/>
</dbReference>
<dbReference type="NCBIfam" id="NF002223">
    <property type="entry name" value="PRK01117.1"/>
    <property type="match status" value="1"/>
</dbReference>
<evidence type="ECO:0000313" key="12">
    <source>
        <dbReference type="Proteomes" id="UP000659630"/>
    </source>
</evidence>
<feature type="binding site" description="in other chain" evidence="8">
    <location>
        <begin position="38"/>
        <end position="41"/>
    </location>
    <ligand>
        <name>IMP</name>
        <dbReference type="ChEBI" id="CHEBI:58053"/>
        <note>ligand shared between dimeric partners</note>
    </ligand>
</feature>
<evidence type="ECO:0000313" key="11">
    <source>
        <dbReference type="EMBL" id="MBC5582524.1"/>
    </source>
</evidence>
<comment type="cofactor">
    <cofactor evidence="8">
        <name>Mg(2+)</name>
        <dbReference type="ChEBI" id="CHEBI:18420"/>
    </cofactor>
    <text evidence="8">Binds 1 Mg(2+) ion per subunit.</text>
</comment>
<dbReference type="NCBIfam" id="TIGR00184">
    <property type="entry name" value="purA"/>
    <property type="match status" value="1"/>
</dbReference>
<evidence type="ECO:0000256" key="3">
    <source>
        <dbReference type="ARBA" id="ARBA00022723"/>
    </source>
</evidence>
<keyword evidence="6 8" id="KW-0460">Magnesium</keyword>
<name>A0A923L285_9FIRM</name>
<keyword evidence="5 8" id="KW-0658">Purine biosynthesis</keyword>
<feature type="binding site" description="in other chain" evidence="8">
    <location>
        <begin position="13"/>
        <end position="16"/>
    </location>
    <ligand>
        <name>IMP</name>
        <dbReference type="ChEBI" id="CHEBI:58053"/>
        <note>ligand shared between dimeric partners</note>
    </ligand>
</feature>
<evidence type="ECO:0000256" key="2">
    <source>
        <dbReference type="ARBA" id="ARBA00022598"/>
    </source>
</evidence>
<comment type="caution">
    <text evidence="11">The sequence shown here is derived from an EMBL/GenBank/DDBJ whole genome shotgun (WGS) entry which is preliminary data.</text>
</comment>
<dbReference type="Gene3D" id="1.10.300.10">
    <property type="entry name" value="Adenylosuccinate Synthetase, subunit A, domain 2"/>
    <property type="match status" value="1"/>
</dbReference>
<dbReference type="InterPro" id="IPR042109">
    <property type="entry name" value="Adenylosuccinate_synth_dom1"/>
</dbReference>
<dbReference type="InterPro" id="IPR018220">
    <property type="entry name" value="Adenylosuccin_syn_GTP-bd"/>
</dbReference>
<evidence type="ECO:0000256" key="6">
    <source>
        <dbReference type="ARBA" id="ARBA00022842"/>
    </source>
</evidence>
<dbReference type="InterPro" id="IPR042111">
    <property type="entry name" value="Adenylosuccinate_synth_dom3"/>
</dbReference>
<feature type="binding site" evidence="8">
    <location>
        <begin position="12"/>
        <end position="18"/>
    </location>
    <ligand>
        <name>GTP</name>
        <dbReference type="ChEBI" id="CHEBI:37565"/>
    </ligand>
</feature>
<keyword evidence="7 8" id="KW-0342">GTP-binding</keyword>
<comment type="subcellular location">
    <subcellularLocation>
        <location evidence="8">Cytoplasm</location>
    </subcellularLocation>
</comment>
<dbReference type="Gene3D" id="3.40.440.10">
    <property type="entry name" value="Adenylosuccinate Synthetase, subunit A, domain 1"/>
    <property type="match status" value="1"/>
</dbReference>
<dbReference type="EC" id="6.3.4.4" evidence="8 10"/>
<comment type="pathway">
    <text evidence="8 10">Purine metabolism; AMP biosynthesis via de novo pathway; AMP from IMP: step 1/2.</text>
</comment>
<feature type="binding site" description="in other chain" evidence="8">
    <location>
        <position position="303"/>
    </location>
    <ligand>
        <name>IMP</name>
        <dbReference type="ChEBI" id="CHEBI:58053"/>
        <note>ligand shared between dimeric partners</note>
    </ligand>
</feature>
<protein>
    <recommendedName>
        <fullName evidence="8 10">Adenylosuccinate synthetase</fullName>
        <shortName evidence="8">AMPSase</shortName>
        <shortName evidence="8">AdSS</shortName>
        <ecNumber evidence="8 10">6.3.4.4</ecNumber>
    </recommendedName>
    <alternativeName>
        <fullName evidence="8">IMP--aspartate ligase</fullName>
    </alternativeName>
</protein>
<feature type="active site" evidence="9">
    <location>
        <position position="140"/>
    </location>
</feature>
<dbReference type="FunFam" id="3.90.170.10:FF:000001">
    <property type="entry name" value="Adenylosuccinate synthetase"/>
    <property type="match status" value="1"/>
</dbReference>
<feature type="binding site" evidence="8">
    <location>
        <begin position="299"/>
        <end position="305"/>
    </location>
    <ligand>
        <name>substrate</name>
    </ligand>
</feature>
<keyword evidence="12" id="KW-1185">Reference proteome</keyword>
<evidence type="ECO:0000256" key="10">
    <source>
        <dbReference type="RuleBase" id="RU000520"/>
    </source>
</evidence>
<feature type="binding site" evidence="8">
    <location>
        <position position="13"/>
    </location>
    <ligand>
        <name>Mg(2+)</name>
        <dbReference type="ChEBI" id="CHEBI:18420"/>
    </ligand>
</feature>
<comment type="catalytic activity">
    <reaction evidence="8 10">
        <text>IMP + L-aspartate + GTP = N(6)-(1,2-dicarboxyethyl)-AMP + GDP + phosphate + 2 H(+)</text>
        <dbReference type="Rhea" id="RHEA:15753"/>
        <dbReference type="ChEBI" id="CHEBI:15378"/>
        <dbReference type="ChEBI" id="CHEBI:29991"/>
        <dbReference type="ChEBI" id="CHEBI:37565"/>
        <dbReference type="ChEBI" id="CHEBI:43474"/>
        <dbReference type="ChEBI" id="CHEBI:57567"/>
        <dbReference type="ChEBI" id="CHEBI:58053"/>
        <dbReference type="ChEBI" id="CHEBI:58189"/>
        <dbReference type="EC" id="6.3.4.4"/>
    </reaction>
</comment>
<dbReference type="Proteomes" id="UP000659630">
    <property type="component" value="Unassembled WGS sequence"/>
</dbReference>
<dbReference type="InterPro" id="IPR001114">
    <property type="entry name" value="Adenylosuccinate_synthetase"/>
</dbReference>
<feature type="binding site" description="in other chain" evidence="8">
    <location>
        <position position="224"/>
    </location>
    <ligand>
        <name>IMP</name>
        <dbReference type="ChEBI" id="CHEBI:58053"/>
        <note>ligand shared between dimeric partners</note>
    </ligand>
</feature>
<keyword evidence="2 8" id="KW-0436">Ligase</keyword>
<dbReference type="InterPro" id="IPR033128">
    <property type="entry name" value="Adenylosuccin_syn_Lys_AS"/>
</dbReference>
<comment type="function">
    <text evidence="8">Plays an important role in the de novo pathway of purine nucleotide biosynthesis. Catalyzes the first committed step in the biosynthesis of AMP from IMP.</text>
</comment>
<gene>
    <name evidence="8" type="primary">purA</name>
    <name evidence="11" type="ORF">H8S23_13500</name>
</gene>
<dbReference type="GO" id="GO:0044208">
    <property type="term" value="P:'de novo' AMP biosynthetic process"/>
    <property type="evidence" value="ECO:0007669"/>
    <property type="project" value="UniProtKB-UniRule"/>
</dbReference>
<organism evidence="11 12">
    <name type="scientific">Anaerofilum hominis</name>
    <dbReference type="NCBI Taxonomy" id="2763016"/>
    <lineage>
        <taxon>Bacteria</taxon>
        <taxon>Bacillati</taxon>
        <taxon>Bacillota</taxon>
        <taxon>Clostridia</taxon>
        <taxon>Eubacteriales</taxon>
        <taxon>Oscillospiraceae</taxon>
        <taxon>Anaerofilum</taxon>
    </lineage>
</organism>
<evidence type="ECO:0000256" key="8">
    <source>
        <dbReference type="HAMAP-Rule" id="MF_00011"/>
    </source>
</evidence>
<feature type="binding site" evidence="8">
    <location>
        <begin position="331"/>
        <end position="333"/>
    </location>
    <ligand>
        <name>GTP</name>
        <dbReference type="ChEBI" id="CHEBI:37565"/>
    </ligand>
</feature>
<dbReference type="CDD" id="cd03108">
    <property type="entry name" value="AdSS"/>
    <property type="match status" value="1"/>
</dbReference>
<dbReference type="GO" id="GO:0005525">
    <property type="term" value="F:GTP binding"/>
    <property type="evidence" value="ECO:0007669"/>
    <property type="project" value="UniProtKB-UniRule"/>
</dbReference>
<dbReference type="SUPFAM" id="SSF52540">
    <property type="entry name" value="P-loop containing nucleoside triphosphate hydrolases"/>
    <property type="match status" value="1"/>
</dbReference>
<feature type="binding site" description="in other chain" evidence="8">
    <location>
        <position position="129"/>
    </location>
    <ligand>
        <name>IMP</name>
        <dbReference type="ChEBI" id="CHEBI:58053"/>
        <note>ligand shared between dimeric partners</note>
    </ligand>
</feature>
<reference evidence="11" key="1">
    <citation type="submission" date="2020-08" db="EMBL/GenBank/DDBJ databases">
        <title>Genome public.</title>
        <authorList>
            <person name="Liu C."/>
            <person name="Sun Q."/>
        </authorList>
    </citation>
    <scope>NUCLEOTIDE SEQUENCE</scope>
    <source>
        <strain evidence="11">BX8</strain>
    </source>
</reference>
<dbReference type="InterPro" id="IPR027417">
    <property type="entry name" value="P-loop_NTPase"/>
</dbReference>
<comment type="subunit">
    <text evidence="1 8">Homodimer.</text>
</comment>
<dbReference type="HAMAP" id="MF_00011">
    <property type="entry name" value="Adenylosucc_synth"/>
    <property type="match status" value="1"/>
</dbReference>
<feature type="binding site" evidence="8">
    <location>
        <position position="305"/>
    </location>
    <ligand>
        <name>GTP</name>
        <dbReference type="ChEBI" id="CHEBI:37565"/>
    </ligand>
</feature>
<dbReference type="GO" id="GO:0005737">
    <property type="term" value="C:cytoplasm"/>
    <property type="evidence" value="ECO:0007669"/>
    <property type="project" value="UniProtKB-SubCell"/>
</dbReference>
<feature type="binding site" evidence="8">
    <location>
        <begin position="414"/>
        <end position="416"/>
    </location>
    <ligand>
        <name>GTP</name>
        <dbReference type="ChEBI" id="CHEBI:37565"/>
    </ligand>
</feature>